<dbReference type="Gene3D" id="1.25.40.20">
    <property type="entry name" value="Ankyrin repeat-containing domain"/>
    <property type="match status" value="1"/>
</dbReference>
<evidence type="ECO:0000256" key="8">
    <source>
        <dbReference type="PROSITE-ProRule" id="PRU00288"/>
    </source>
</evidence>
<dbReference type="GO" id="GO:0003924">
    <property type="term" value="F:GTPase activity"/>
    <property type="evidence" value="ECO:0007669"/>
    <property type="project" value="InterPro"/>
</dbReference>
<feature type="compositionally biased region" description="Low complexity" evidence="9">
    <location>
        <begin position="73"/>
        <end position="84"/>
    </location>
</feature>
<dbReference type="InterPro" id="IPR002110">
    <property type="entry name" value="Ankyrin_rpt"/>
</dbReference>
<evidence type="ECO:0000256" key="9">
    <source>
        <dbReference type="SAM" id="MobiDB-lite"/>
    </source>
</evidence>
<protein>
    <submittedName>
        <fullName evidence="12">Uncharacterized protein</fullName>
    </submittedName>
</protein>
<dbReference type="PROSITE" id="PS51419">
    <property type="entry name" value="RAB"/>
    <property type="match status" value="1"/>
</dbReference>
<dbReference type="InterPro" id="IPR011993">
    <property type="entry name" value="PH-like_dom_sf"/>
</dbReference>
<dbReference type="CDD" id="cd08836">
    <property type="entry name" value="ArfGap_AGAP"/>
    <property type="match status" value="1"/>
</dbReference>
<dbReference type="InterPro" id="IPR001806">
    <property type="entry name" value="Small_GTPase"/>
</dbReference>
<evidence type="ECO:0000313" key="12">
    <source>
        <dbReference type="EMBL" id="CAB3402065.1"/>
    </source>
</evidence>
<dbReference type="Gene3D" id="1.10.220.150">
    <property type="entry name" value="Arf GTPase activating protein"/>
    <property type="match status" value="1"/>
</dbReference>
<dbReference type="InterPro" id="IPR037278">
    <property type="entry name" value="ARFGAP/RecO"/>
</dbReference>
<feature type="domain" description="Arf-GAP" evidence="11">
    <location>
        <begin position="783"/>
        <end position="903"/>
    </location>
</feature>
<dbReference type="SMART" id="SM00248">
    <property type="entry name" value="ANK"/>
    <property type="match status" value="2"/>
</dbReference>
<evidence type="ECO:0000256" key="4">
    <source>
        <dbReference type="ARBA" id="ARBA00022771"/>
    </source>
</evidence>
<dbReference type="GO" id="GO:0005525">
    <property type="term" value="F:GTP binding"/>
    <property type="evidence" value="ECO:0007669"/>
    <property type="project" value="InterPro"/>
</dbReference>
<dbReference type="InterPro" id="IPR038508">
    <property type="entry name" value="ArfGAP_dom_sf"/>
</dbReference>
<sequence length="1076" mass="119738">MPLVRNYDYDYVDAPRRYYATRRNFLNSTIHDPTDFEADDSLDLNANDVKKKKKWKDLFRRSSRKDKENRNHVVSSRSLSSVSFRSEKPERSRRRESGSLSRYRTSEESSSTATTDYEEMTPAPSYVIYPASSFVRRYATREMMMPVVAPVVYLGTSRRVQNVDKSRIYRSPTYHYHDAFVNSHEWTLSRTISEMRLGIVGIPTSGKTSLVHRYLTGSYSSEESPEGGRFKKEVILEGQSHLLLIRDEGSQQLNVQFCQWVDAVIFVFSVCCAQSFDSIRTLVHEMNKFRNINDLPLFLVGTKDNVSEKKGRIISEDEGRQLAAQMKRCHYYETSSTYGTNVERVFKDACCKIIQHRLLRANFGYTTGGAQTTRTPTPTNPENRKDYQDARYMSSAVFAAPAAIRQPGGYATTSASRRSGVIHHRDTASTSAIRSGSERSMSAMLNTPSYTTSYRNAGAVSPSSSQKSVHSITNGIHSRSSAALIDSDMTYSVDSVASGAQPQTSTSQVSASTSHLLSSTPSSTPNTQRKHRRISNIFARPRDVHEEKTKAIEALNLGVGRAIPVKQGLLYKKSTKSALNREWKKKYVCLYNDGRLTYHQNLKDYMDKTVHGKEVFLGLATVKVSGRQRPRNTQRVSAIPQGVDPSIPTPSSGSGTPTLKNYESRRSDVAANSGDGTSGGGSDDAIKDNNRTLEHFTPPTQPNTVAGNTKKKRDSHRRIGSSGKNNDEDDECFEIVTHNQQRWEFCAGSTEERDEWVAAIEEQIELALTAQTSQPTTRATGNKNQVQALRQIPGNEKCADCGQPNPDWASLNLGTLICIECSGIHRNLGSHISRVRSLELDGWPVEYLAVMQSIGNEAANRMWEYNIGDEKKPTGDSPREDKEKWIDRKYKQKCFLELLPRDESPCAQLVGAVLARDVAKTSLLLANGLTSEEVNATVSAKDRRTVLHLACSIGSLEIVQLLLWNNADIRALDENGRSCLWYAQNNGFAECVEVLVTAGLAPDYGCPKPATNGGGHHTTMISCGGNMAEGSILGSMANRDYSYIGDEVIARRAPPVPRRNLQTQPELEMMPASSII</sequence>
<dbReference type="PROSITE" id="PS50115">
    <property type="entry name" value="ARFGAP"/>
    <property type="match status" value="1"/>
</dbReference>
<dbReference type="SMART" id="SM00173">
    <property type="entry name" value="RAS"/>
    <property type="match status" value="1"/>
</dbReference>
<dbReference type="SMART" id="SM00233">
    <property type="entry name" value="PH"/>
    <property type="match status" value="1"/>
</dbReference>
<evidence type="ECO:0000256" key="7">
    <source>
        <dbReference type="PROSITE-ProRule" id="PRU00023"/>
    </source>
</evidence>
<proteinExistence type="inferred from homology"/>
<feature type="region of interest" description="Disordered" evidence="9">
    <location>
        <begin position="626"/>
        <end position="729"/>
    </location>
</feature>
<dbReference type="InterPro" id="IPR036770">
    <property type="entry name" value="Ankyrin_rpt-contain_sf"/>
</dbReference>
<name>A0A8S1EPZ6_9PELO</name>
<dbReference type="FunFam" id="3.40.50.300:FF:000178">
    <property type="entry name" value="Arf-GAP with GTPase, ANK repeat and PH domain-containing protein 1"/>
    <property type="match status" value="1"/>
</dbReference>
<evidence type="ECO:0000256" key="5">
    <source>
        <dbReference type="ARBA" id="ARBA00022833"/>
    </source>
</evidence>
<dbReference type="SMART" id="SM00174">
    <property type="entry name" value="RHO"/>
    <property type="match status" value="1"/>
</dbReference>
<feature type="compositionally biased region" description="Basic and acidic residues" evidence="9">
    <location>
        <begin position="85"/>
        <end position="97"/>
    </location>
</feature>
<dbReference type="PROSITE" id="PS50003">
    <property type="entry name" value="PH_DOMAIN"/>
    <property type="match status" value="1"/>
</dbReference>
<evidence type="ECO:0000256" key="6">
    <source>
        <dbReference type="ARBA" id="ARBA00023043"/>
    </source>
</evidence>
<dbReference type="SUPFAM" id="SSF57863">
    <property type="entry name" value="ArfGap/RecO-like zinc finger"/>
    <property type="match status" value="1"/>
</dbReference>
<dbReference type="InterPro" id="IPR027417">
    <property type="entry name" value="P-loop_NTPase"/>
</dbReference>
<dbReference type="AlphaFoldDB" id="A0A8S1EPZ6"/>
<feature type="repeat" description="ANK" evidence="7">
    <location>
        <begin position="942"/>
        <end position="974"/>
    </location>
</feature>
<dbReference type="OrthoDB" id="6136903at2759"/>
<dbReference type="Pfam" id="PF00169">
    <property type="entry name" value="PH"/>
    <property type="match status" value="1"/>
</dbReference>
<evidence type="ECO:0000256" key="3">
    <source>
        <dbReference type="ARBA" id="ARBA00022723"/>
    </source>
</evidence>
<feature type="region of interest" description="Disordered" evidence="9">
    <location>
        <begin position="66"/>
        <end position="117"/>
    </location>
</feature>
<comment type="caution">
    <text evidence="12">The sequence shown here is derived from an EMBL/GenBank/DDBJ whole genome shotgun (WGS) entry which is preliminary data.</text>
</comment>
<feature type="compositionally biased region" description="Basic residues" evidence="9">
    <location>
        <begin position="709"/>
        <end position="719"/>
    </location>
</feature>
<dbReference type="PRINTS" id="PR00405">
    <property type="entry name" value="REVINTRACTNG"/>
</dbReference>
<dbReference type="SUPFAM" id="SSF50729">
    <property type="entry name" value="PH domain-like"/>
    <property type="match status" value="1"/>
</dbReference>
<accession>A0A8S1EPZ6</accession>
<dbReference type="Pfam" id="PF12796">
    <property type="entry name" value="Ank_2"/>
    <property type="match status" value="1"/>
</dbReference>
<comment type="similarity">
    <text evidence="1">Belongs to the centaurin gamma-like family.</text>
</comment>
<dbReference type="PROSITE" id="PS51421">
    <property type="entry name" value="RAS"/>
    <property type="match status" value="1"/>
</dbReference>
<feature type="region of interest" description="Disordered" evidence="9">
    <location>
        <begin position="409"/>
        <end position="440"/>
    </location>
</feature>
<keyword evidence="3" id="KW-0479">Metal-binding</keyword>
<keyword evidence="4 8" id="KW-0863">Zinc-finger</keyword>
<keyword evidence="2" id="KW-0343">GTPase activation</keyword>
<reference evidence="12 13" key="1">
    <citation type="submission" date="2020-04" db="EMBL/GenBank/DDBJ databases">
        <authorList>
            <person name="Laetsch R D."/>
            <person name="Stevens L."/>
            <person name="Kumar S."/>
            <person name="Blaxter L. M."/>
        </authorList>
    </citation>
    <scope>NUCLEOTIDE SEQUENCE [LARGE SCALE GENOMIC DNA]</scope>
</reference>
<dbReference type="PROSITE" id="PS50088">
    <property type="entry name" value="ANK_REPEAT"/>
    <property type="match status" value="1"/>
</dbReference>
<dbReference type="Gene3D" id="2.30.29.30">
    <property type="entry name" value="Pleckstrin-homology domain (PH domain)/Phosphotyrosine-binding domain (PTB)"/>
    <property type="match status" value="1"/>
</dbReference>
<keyword evidence="5" id="KW-0862">Zinc</keyword>
<dbReference type="SMART" id="SM00175">
    <property type="entry name" value="RAB"/>
    <property type="match status" value="1"/>
</dbReference>
<evidence type="ECO:0000256" key="2">
    <source>
        <dbReference type="ARBA" id="ARBA00022468"/>
    </source>
</evidence>
<dbReference type="Pfam" id="PF00071">
    <property type="entry name" value="Ras"/>
    <property type="match status" value="1"/>
</dbReference>
<feature type="compositionally biased region" description="Basic and acidic residues" evidence="9">
    <location>
        <begin position="684"/>
        <end position="694"/>
    </location>
</feature>
<feature type="domain" description="PH" evidence="10">
    <location>
        <begin position="563"/>
        <end position="765"/>
    </location>
</feature>
<keyword evidence="13" id="KW-1185">Reference proteome</keyword>
<gene>
    <name evidence="12" type="ORF">CBOVIS_LOCUS4734</name>
</gene>
<dbReference type="SUPFAM" id="SSF52540">
    <property type="entry name" value="P-loop containing nucleoside triphosphate hydrolases"/>
    <property type="match status" value="1"/>
</dbReference>
<dbReference type="SMART" id="SM00105">
    <property type="entry name" value="ArfGap"/>
    <property type="match status" value="1"/>
</dbReference>
<dbReference type="PANTHER" id="PTHR45819:SF5">
    <property type="entry name" value="CENTAURIN-GAMMA-1A"/>
    <property type="match status" value="1"/>
</dbReference>
<evidence type="ECO:0000256" key="1">
    <source>
        <dbReference type="ARBA" id="ARBA00005430"/>
    </source>
</evidence>
<evidence type="ECO:0000313" key="13">
    <source>
        <dbReference type="Proteomes" id="UP000494206"/>
    </source>
</evidence>
<dbReference type="FunFam" id="1.10.220.150:FF:000023">
    <property type="entry name" value="Arf-GAP with ANK repeat and PH domain-containing protein cnt-2"/>
    <property type="match status" value="1"/>
</dbReference>
<dbReference type="InterPro" id="IPR051282">
    <property type="entry name" value="Arf-GAP_GTPase_ANK_PH"/>
</dbReference>
<dbReference type="Gene3D" id="3.40.50.300">
    <property type="entry name" value="P-loop containing nucleotide triphosphate hydrolases"/>
    <property type="match status" value="1"/>
</dbReference>
<organism evidence="12 13">
    <name type="scientific">Caenorhabditis bovis</name>
    <dbReference type="NCBI Taxonomy" id="2654633"/>
    <lineage>
        <taxon>Eukaryota</taxon>
        <taxon>Metazoa</taxon>
        <taxon>Ecdysozoa</taxon>
        <taxon>Nematoda</taxon>
        <taxon>Chromadorea</taxon>
        <taxon>Rhabditida</taxon>
        <taxon>Rhabditina</taxon>
        <taxon>Rhabditomorpha</taxon>
        <taxon>Rhabditoidea</taxon>
        <taxon>Rhabditidae</taxon>
        <taxon>Peloderinae</taxon>
        <taxon>Caenorhabditis</taxon>
    </lineage>
</organism>
<feature type="compositionally biased region" description="Low complexity" evidence="9">
    <location>
        <begin position="645"/>
        <end position="658"/>
    </location>
</feature>
<dbReference type="GO" id="GO:0005096">
    <property type="term" value="F:GTPase activator activity"/>
    <property type="evidence" value="ECO:0007669"/>
    <property type="project" value="UniProtKB-KW"/>
</dbReference>
<feature type="region of interest" description="Disordered" evidence="9">
    <location>
        <begin position="496"/>
        <end position="534"/>
    </location>
</feature>
<dbReference type="Proteomes" id="UP000494206">
    <property type="component" value="Unassembled WGS sequence"/>
</dbReference>
<feature type="compositionally biased region" description="Low complexity" evidence="9">
    <location>
        <begin position="98"/>
        <end position="115"/>
    </location>
</feature>
<feature type="compositionally biased region" description="Low complexity" evidence="9">
    <location>
        <begin position="501"/>
        <end position="527"/>
    </location>
</feature>
<dbReference type="SUPFAM" id="SSF48403">
    <property type="entry name" value="Ankyrin repeat"/>
    <property type="match status" value="1"/>
</dbReference>
<dbReference type="InterPro" id="IPR001849">
    <property type="entry name" value="PH_domain"/>
</dbReference>
<dbReference type="GO" id="GO:0008270">
    <property type="term" value="F:zinc ion binding"/>
    <property type="evidence" value="ECO:0007669"/>
    <property type="project" value="UniProtKB-KW"/>
</dbReference>
<dbReference type="Pfam" id="PF01412">
    <property type="entry name" value="ArfGap"/>
    <property type="match status" value="1"/>
</dbReference>
<dbReference type="PANTHER" id="PTHR45819">
    <property type="entry name" value="CENTAURIN-GAMMA-1A"/>
    <property type="match status" value="1"/>
</dbReference>
<evidence type="ECO:0000259" key="11">
    <source>
        <dbReference type="PROSITE" id="PS50115"/>
    </source>
</evidence>
<dbReference type="PROSITE" id="PS50297">
    <property type="entry name" value="ANK_REP_REGION"/>
    <property type="match status" value="1"/>
</dbReference>
<dbReference type="InterPro" id="IPR001164">
    <property type="entry name" value="ArfGAP_dom"/>
</dbReference>
<dbReference type="EMBL" id="CADEPM010000003">
    <property type="protein sequence ID" value="CAB3402065.1"/>
    <property type="molecule type" value="Genomic_DNA"/>
</dbReference>
<keyword evidence="6 7" id="KW-0040">ANK repeat</keyword>
<feature type="compositionally biased region" description="Polar residues" evidence="9">
    <location>
        <begin position="428"/>
        <end position="440"/>
    </location>
</feature>
<evidence type="ECO:0000259" key="10">
    <source>
        <dbReference type="PROSITE" id="PS50003"/>
    </source>
</evidence>